<evidence type="ECO:0000313" key="4">
    <source>
        <dbReference type="EMBL" id="MCC9641083.1"/>
    </source>
</evidence>
<dbReference type="Proteomes" id="UP001430306">
    <property type="component" value="Unassembled WGS sequence"/>
</dbReference>
<organism evidence="4 5">
    <name type="scientific">Rhodopirellula halodulae</name>
    <dbReference type="NCBI Taxonomy" id="2894198"/>
    <lineage>
        <taxon>Bacteria</taxon>
        <taxon>Pseudomonadati</taxon>
        <taxon>Planctomycetota</taxon>
        <taxon>Planctomycetia</taxon>
        <taxon>Pirellulales</taxon>
        <taxon>Pirellulaceae</taxon>
        <taxon>Rhodopirellula</taxon>
    </lineage>
</organism>
<evidence type="ECO:0000256" key="2">
    <source>
        <dbReference type="ARBA" id="ARBA00023163"/>
    </source>
</evidence>
<sequence>MSSSNASPRSIGRPRGFDRDEVLLKVVEVFWRLGYNETSYRELEAATGEGRQSLVHAFGDKAAMFELALRRYIDSRVNEVIEMLRGSGTASQRVRRVFARWEADARADDQRGCLLINTGGEIGPKNAAIAAVMADSTRRLVSEFAKTFQRAMDAGEMDQSLSAKSLARLTVAAGDGALLHSRVSGNAASTKQTLLTLRTLLFGS</sequence>
<protein>
    <submittedName>
        <fullName evidence="4">TetR/AcrR family transcriptional regulator</fullName>
    </submittedName>
</protein>
<gene>
    <name evidence="4" type="ORF">LOC71_02275</name>
</gene>
<dbReference type="InterPro" id="IPR009057">
    <property type="entry name" value="Homeodomain-like_sf"/>
</dbReference>
<name>A0ABS8NE23_9BACT</name>
<comment type="caution">
    <text evidence="4">The sequence shown here is derived from an EMBL/GenBank/DDBJ whole genome shotgun (WGS) entry which is preliminary data.</text>
</comment>
<dbReference type="Gene3D" id="1.10.357.10">
    <property type="entry name" value="Tetracycline Repressor, domain 2"/>
    <property type="match status" value="1"/>
</dbReference>
<accession>A0ABS8NE23</accession>
<dbReference type="SUPFAM" id="SSF46689">
    <property type="entry name" value="Homeodomain-like"/>
    <property type="match status" value="1"/>
</dbReference>
<dbReference type="EMBL" id="JAJKFW010000004">
    <property type="protein sequence ID" value="MCC9641083.1"/>
    <property type="molecule type" value="Genomic_DNA"/>
</dbReference>
<dbReference type="PANTHER" id="PTHR47506">
    <property type="entry name" value="TRANSCRIPTIONAL REGULATORY PROTEIN"/>
    <property type="match status" value="1"/>
</dbReference>
<dbReference type="SUPFAM" id="SSF48498">
    <property type="entry name" value="Tetracyclin repressor-like, C-terminal domain"/>
    <property type="match status" value="1"/>
</dbReference>
<dbReference type="RefSeq" id="WP_230270988.1">
    <property type="nucleotide sequence ID" value="NZ_JAJKFW010000004.1"/>
</dbReference>
<evidence type="ECO:0000259" key="3">
    <source>
        <dbReference type="Pfam" id="PF16925"/>
    </source>
</evidence>
<proteinExistence type="predicted"/>
<evidence type="ECO:0000313" key="5">
    <source>
        <dbReference type="Proteomes" id="UP001430306"/>
    </source>
</evidence>
<evidence type="ECO:0000256" key="1">
    <source>
        <dbReference type="ARBA" id="ARBA00023015"/>
    </source>
</evidence>
<feature type="domain" description="Tetracyclin repressor-like C-terminal" evidence="3">
    <location>
        <begin position="92"/>
        <end position="192"/>
    </location>
</feature>
<dbReference type="InterPro" id="IPR036271">
    <property type="entry name" value="Tet_transcr_reg_TetR-rel_C_sf"/>
</dbReference>
<reference evidence="4" key="1">
    <citation type="submission" date="2021-11" db="EMBL/GenBank/DDBJ databases">
        <title>Genome sequence.</title>
        <authorList>
            <person name="Sun Q."/>
        </authorList>
    </citation>
    <scope>NUCLEOTIDE SEQUENCE</scope>
    <source>
        <strain evidence="4">JC740</strain>
    </source>
</reference>
<dbReference type="Gene3D" id="1.10.10.60">
    <property type="entry name" value="Homeodomain-like"/>
    <property type="match status" value="1"/>
</dbReference>
<dbReference type="Pfam" id="PF16925">
    <property type="entry name" value="TetR_C_13"/>
    <property type="match status" value="1"/>
</dbReference>
<keyword evidence="1" id="KW-0805">Transcription regulation</keyword>
<dbReference type="PANTHER" id="PTHR47506:SF1">
    <property type="entry name" value="HTH-TYPE TRANSCRIPTIONAL REGULATOR YJDC"/>
    <property type="match status" value="1"/>
</dbReference>
<keyword evidence="5" id="KW-1185">Reference proteome</keyword>
<dbReference type="InterPro" id="IPR011075">
    <property type="entry name" value="TetR_C"/>
</dbReference>
<keyword evidence="2" id="KW-0804">Transcription</keyword>